<sequence length="62" mass="7452">MRRNKLLREIRYRRIVKQVLLHSRSRPGRNPEARYVVALEVKLAGRKLIDFYLSKDRGELCN</sequence>
<organism evidence="1">
    <name type="scientific">marine sediment metagenome</name>
    <dbReference type="NCBI Taxonomy" id="412755"/>
    <lineage>
        <taxon>unclassified sequences</taxon>
        <taxon>metagenomes</taxon>
        <taxon>ecological metagenomes</taxon>
    </lineage>
</organism>
<proteinExistence type="predicted"/>
<reference evidence="1" key="1">
    <citation type="journal article" date="2015" name="Nature">
        <title>Complex archaea that bridge the gap between prokaryotes and eukaryotes.</title>
        <authorList>
            <person name="Spang A."/>
            <person name="Saw J.H."/>
            <person name="Jorgensen S.L."/>
            <person name="Zaremba-Niedzwiedzka K."/>
            <person name="Martijn J."/>
            <person name="Lind A.E."/>
            <person name="van Eijk R."/>
            <person name="Schleper C."/>
            <person name="Guy L."/>
            <person name="Ettema T.J."/>
        </authorList>
    </citation>
    <scope>NUCLEOTIDE SEQUENCE</scope>
</reference>
<name>A0A0F9FQQ3_9ZZZZ</name>
<evidence type="ECO:0000313" key="1">
    <source>
        <dbReference type="EMBL" id="KKL53352.1"/>
    </source>
</evidence>
<dbReference type="EMBL" id="LAZR01031577">
    <property type="protein sequence ID" value="KKL53352.1"/>
    <property type="molecule type" value="Genomic_DNA"/>
</dbReference>
<accession>A0A0F9FQQ3</accession>
<comment type="caution">
    <text evidence="1">The sequence shown here is derived from an EMBL/GenBank/DDBJ whole genome shotgun (WGS) entry which is preliminary data.</text>
</comment>
<dbReference type="AlphaFoldDB" id="A0A0F9FQQ3"/>
<protein>
    <submittedName>
        <fullName evidence="1">Uncharacterized protein</fullName>
    </submittedName>
</protein>
<gene>
    <name evidence="1" type="ORF">LCGC14_2276350</name>
</gene>